<dbReference type="Proteomes" id="UP000219621">
    <property type="component" value="Unassembled WGS sequence"/>
</dbReference>
<dbReference type="GO" id="GO:0003677">
    <property type="term" value="F:DNA binding"/>
    <property type="evidence" value="ECO:0007669"/>
    <property type="project" value="UniProtKB-KW"/>
</dbReference>
<accession>A0A286GM42</accession>
<dbReference type="Gene3D" id="1.10.443.10">
    <property type="entry name" value="Intergrase catalytic core"/>
    <property type="match status" value="1"/>
</dbReference>
<dbReference type="GO" id="GO:0015074">
    <property type="term" value="P:DNA integration"/>
    <property type="evidence" value="ECO:0007669"/>
    <property type="project" value="UniProtKB-KW"/>
</dbReference>
<dbReference type="InterPro" id="IPR011010">
    <property type="entry name" value="DNA_brk_join_enz"/>
</dbReference>
<dbReference type="Pfam" id="PF00589">
    <property type="entry name" value="Phage_integrase"/>
    <property type="match status" value="1"/>
</dbReference>
<dbReference type="SUPFAM" id="SSF56349">
    <property type="entry name" value="DNA breaking-rejoining enzymes"/>
    <property type="match status" value="1"/>
</dbReference>
<feature type="domain" description="Tyr recombinase" evidence="5">
    <location>
        <begin position="92"/>
        <end position="278"/>
    </location>
</feature>
<dbReference type="PANTHER" id="PTHR30349:SF41">
    <property type="entry name" value="INTEGRASE_RECOMBINASE PROTEIN MJ0367-RELATED"/>
    <property type="match status" value="1"/>
</dbReference>
<organism evidence="6 7">
    <name type="scientific">Caenispirillum bisanense</name>
    <dbReference type="NCBI Taxonomy" id="414052"/>
    <lineage>
        <taxon>Bacteria</taxon>
        <taxon>Pseudomonadati</taxon>
        <taxon>Pseudomonadota</taxon>
        <taxon>Alphaproteobacteria</taxon>
        <taxon>Rhodospirillales</taxon>
        <taxon>Novispirillaceae</taxon>
        <taxon>Caenispirillum</taxon>
    </lineage>
</organism>
<evidence type="ECO:0000256" key="3">
    <source>
        <dbReference type="ARBA" id="ARBA00023125"/>
    </source>
</evidence>
<dbReference type="InterPro" id="IPR002104">
    <property type="entry name" value="Integrase_catalytic"/>
</dbReference>
<proteinExistence type="inferred from homology"/>
<dbReference type="InterPro" id="IPR050090">
    <property type="entry name" value="Tyrosine_recombinase_XerCD"/>
</dbReference>
<comment type="similarity">
    <text evidence="1">Belongs to the 'phage' integrase family.</text>
</comment>
<reference evidence="6 7" key="1">
    <citation type="submission" date="2017-09" db="EMBL/GenBank/DDBJ databases">
        <authorList>
            <person name="Ehlers B."/>
            <person name="Leendertz F.H."/>
        </authorList>
    </citation>
    <scope>NUCLEOTIDE SEQUENCE [LARGE SCALE GENOMIC DNA]</scope>
    <source>
        <strain evidence="6 7">USBA 140</strain>
    </source>
</reference>
<evidence type="ECO:0000256" key="1">
    <source>
        <dbReference type="ARBA" id="ARBA00008857"/>
    </source>
</evidence>
<evidence type="ECO:0000313" key="6">
    <source>
        <dbReference type="EMBL" id="SOD96611.1"/>
    </source>
</evidence>
<evidence type="ECO:0000256" key="4">
    <source>
        <dbReference type="ARBA" id="ARBA00023172"/>
    </source>
</evidence>
<dbReference type="GO" id="GO:0006310">
    <property type="term" value="P:DNA recombination"/>
    <property type="evidence" value="ECO:0007669"/>
    <property type="project" value="UniProtKB-KW"/>
</dbReference>
<name>A0A286GM42_9PROT</name>
<dbReference type="CDD" id="cd01184">
    <property type="entry name" value="INT_C_like_1"/>
    <property type="match status" value="1"/>
</dbReference>
<dbReference type="InterPro" id="IPR013762">
    <property type="entry name" value="Integrase-like_cat_sf"/>
</dbReference>
<protein>
    <submittedName>
        <fullName evidence="6">Integrase</fullName>
    </submittedName>
</protein>
<dbReference type="AlphaFoldDB" id="A0A286GM42"/>
<keyword evidence="7" id="KW-1185">Reference proteome</keyword>
<dbReference type="PANTHER" id="PTHR30349">
    <property type="entry name" value="PHAGE INTEGRASE-RELATED"/>
    <property type="match status" value="1"/>
</dbReference>
<evidence type="ECO:0000259" key="5">
    <source>
        <dbReference type="PROSITE" id="PS51898"/>
    </source>
</evidence>
<keyword evidence="4" id="KW-0233">DNA recombination</keyword>
<evidence type="ECO:0000256" key="2">
    <source>
        <dbReference type="ARBA" id="ARBA00022908"/>
    </source>
</evidence>
<evidence type="ECO:0000313" key="7">
    <source>
        <dbReference type="Proteomes" id="UP000219621"/>
    </source>
</evidence>
<dbReference type="EMBL" id="OCNJ01000006">
    <property type="protein sequence ID" value="SOD96611.1"/>
    <property type="molecule type" value="Genomic_DNA"/>
</dbReference>
<keyword evidence="2" id="KW-0229">DNA integration</keyword>
<keyword evidence="3" id="KW-0238">DNA-binding</keyword>
<dbReference type="PROSITE" id="PS51898">
    <property type="entry name" value="TYR_RECOMBINASE"/>
    <property type="match status" value="1"/>
</dbReference>
<sequence length="287" mass="32491">MHPVKEYTRNHIRAFRDALLLKPKHISGSDRDLSFPTLIEKYRDQDVERVSRVSAKKLFSFVRSLFNTAINLHDLNESPTAGITISAPVSETDREPFSEDELRTMFSAAPFSPLNKSDDYWFILLSLFSGTRASELVQLRPEDLQEEGGIPFLDVSTSGGRTLKTKSSRRRLPVHPLLIHLGFVDWAKNRKGRIFNGIPIGRAQISDPASKRFNRWLDDIGISRPEVSLHSFRHTFKTMCRAANLDEHVSDVLSGHAPTSVARRYGKMPLEVLAEAMNRITCPVNIP</sequence>
<gene>
    <name evidence="6" type="ORF">SAMN05421508_1062</name>
</gene>